<dbReference type="PANTHER" id="PTHR30007">
    <property type="entry name" value="PHP DOMAIN PROTEIN"/>
    <property type="match status" value="1"/>
</dbReference>
<feature type="domain" description="Insertion element IS402-like" evidence="1">
    <location>
        <begin position="19"/>
        <end position="92"/>
    </location>
</feature>
<name>A0ABS1USE3_9ACTN</name>
<sequence length="126" mass="14420">MRNFNCGGDDARSCYPSSLTDAMRTIFAPLMPVRDLRKGSQLRKYGDRLILDSVFCVLQSGCPWRMMPRDLAPPDAAHRWFTTWRKSGTGDAIDDEFRRRVRVAAGREHYLLTGSDPNLRRPRSST</sequence>
<reference evidence="2 3" key="1">
    <citation type="submission" date="2021-01" db="EMBL/GenBank/DDBJ databases">
        <title>Genome sequencing of Micromonospora fiedleri MG-37.</title>
        <authorList>
            <person name="Moreland P.E.J."/>
            <person name="Stach J.E.M."/>
        </authorList>
    </citation>
    <scope>NUCLEOTIDE SEQUENCE [LARGE SCALE GENOMIC DNA]</scope>
    <source>
        <strain evidence="2 3">MG-37</strain>
    </source>
</reference>
<comment type="caution">
    <text evidence="2">The sequence shown here is derived from an EMBL/GenBank/DDBJ whole genome shotgun (WGS) entry which is preliminary data.</text>
</comment>
<protein>
    <submittedName>
        <fullName evidence="2">Transposase</fullName>
    </submittedName>
</protein>
<dbReference type="EMBL" id="JAETXL010000008">
    <property type="protein sequence ID" value="MBL6279119.1"/>
    <property type="molecule type" value="Genomic_DNA"/>
</dbReference>
<evidence type="ECO:0000313" key="3">
    <source>
        <dbReference type="Proteomes" id="UP000661193"/>
    </source>
</evidence>
<evidence type="ECO:0000313" key="2">
    <source>
        <dbReference type="EMBL" id="MBL6279119.1"/>
    </source>
</evidence>
<proteinExistence type="predicted"/>
<gene>
    <name evidence="2" type="ORF">JMF97_23465</name>
</gene>
<evidence type="ECO:0000259" key="1">
    <source>
        <dbReference type="Pfam" id="PF13340"/>
    </source>
</evidence>
<dbReference type="PANTHER" id="PTHR30007:SF0">
    <property type="entry name" value="TRANSPOSASE"/>
    <property type="match status" value="1"/>
</dbReference>
<organism evidence="2 3">
    <name type="scientific">Micromonospora fiedleri</name>
    <dbReference type="NCBI Taxonomy" id="1157498"/>
    <lineage>
        <taxon>Bacteria</taxon>
        <taxon>Bacillati</taxon>
        <taxon>Actinomycetota</taxon>
        <taxon>Actinomycetes</taxon>
        <taxon>Micromonosporales</taxon>
        <taxon>Micromonosporaceae</taxon>
        <taxon>Micromonospora</taxon>
    </lineage>
</organism>
<accession>A0ABS1USE3</accession>
<dbReference type="Proteomes" id="UP000661193">
    <property type="component" value="Unassembled WGS sequence"/>
</dbReference>
<dbReference type="InterPro" id="IPR025161">
    <property type="entry name" value="IS402-like_dom"/>
</dbReference>
<dbReference type="Pfam" id="PF13340">
    <property type="entry name" value="DUF4096"/>
    <property type="match status" value="1"/>
</dbReference>
<keyword evidence="3" id="KW-1185">Reference proteome</keyword>